<evidence type="ECO:0000313" key="2">
    <source>
        <dbReference type="EMBL" id="CAF1302226.1"/>
    </source>
</evidence>
<protein>
    <submittedName>
        <fullName evidence="2">Uncharacterized protein</fullName>
    </submittedName>
</protein>
<comment type="caution">
    <text evidence="2">The sequence shown here is derived from an EMBL/GenBank/DDBJ whole genome shotgun (WGS) entry which is preliminary data.</text>
</comment>
<dbReference type="EMBL" id="CAJNOW010001038">
    <property type="protein sequence ID" value="CAF1302226.1"/>
    <property type="molecule type" value="Genomic_DNA"/>
</dbReference>
<proteinExistence type="predicted"/>
<name>A0A815DWV0_9BILA</name>
<accession>A0A815DWV0</accession>
<dbReference type="AlphaFoldDB" id="A0A815DWV0"/>
<feature type="region of interest" description="Disordered" evidence="1">
    <location>
        <begin position="770"/>
        <end position="819"/>
    </location>
</feature>
<evidence type="ECO:0000256" key="1">
    <source>
        <dbReference type="SAM" id="MobiDB-lite"/>
    </source>
</evidence>
<organism evidence="2 3">
    <name type="scientific">Rotaria magnacalcarata</name>
    <dbReference type="NCBI Taxonomy" id="392030"/>
    <lineage>
        <taxon>Eukaryota</taxon>
        <taxon>Metazoa</taxon>
        <taxon>Spiralia</taxon>
        <taxon>Gnathifera</taxon>
        <taxon>Rotifera</taxon>
        <taxon>Eurotatoria</taxon>
        <taxon>Bdelloidea</taxon>
        <taxon>Philodinida</taxon>
        <taxon>Philodinidae</taxon>
        <taxon>Rotaria</taxon>
    </lineage>
</organism>
<feature type="compositionally biased region" description="Low complexity" evidence="1">
    <location>
        <begin position="789"/>
        <end position="819"/>
    </location>
</feature>
<sequence>MEKSYSCINSALQIDYLNWCTYDDADEKKKSLYKWQPSFNEFHQTKLSFLIKKSSISCWSEVINKLSLNDDERIRHSLYNIWHANRRKIRDLVDEKKKEIKIDEIKEVSDESKTTGKNSVDERAIAPLHSEPSLPLPEPHNTRTYQKAITSGNFYQRHCIRTEFISLTRIEWKDAFSRTHKKTRSGWTRIFDEKLSSIGITCSLRFHSPNIPSGVRKHNCSDFWFSTTCTGDKCQRKYIVSHRRDMDNNLVALFRVDTYGEENHSEDNIMRPRKMDAQERDLIGKRANEVGPLAIFRERIEIADENLLAAGNFSRCPTVEAVKKCGADYRKKMRFDEDVFRECRILSCFYRKEDITSEKILDSTGGVLKPMTDQNDVYVYTIMFKDSVDAMDNVPLAHAILTDHTVPGIGYFLGNVIHSANQVTTKKKLRPPSFIIFDFSAVLMNAALQQFNIETVNKHLKRCWNVIHGKYSAENIRSLSFIHLCCCHVMHAIARSLNAEKIEKKTREAVLYIFAYMLSSDDINQLYDTLGLVINIFGDPNEQNAKEKLDRICSLKLNIDEESESVLKDFDKIFRTAEEKEEELKLVDEYFESDEPIIHQSPFNKEAIKRYPLLDEIVIKKKIKANNNNTFFSASIMRIFYRWWAYLPLWTGLLFDFEERYTNDIEKNPSVLYYPIRYSNAVIESYFRTFKKSICQGKRGKPPQEVIMALHRSVKVQSKADQFGLTQSSKGRKRKKTGLGIAEIWKKRTHGKIRRSKYTNLIDKFVSKRARQKEDQFQPDSVTKKYSESKNVSTASSSNKSESSSKAPSEKISINESYRSSVSDSLSSSEAATRVIHDYSNDIPSNLDMSTNNDHLQNAVSKENNLKTNSSSIMPNNLNVANEQYKVTTHQFSKDLSIKIPSNPEIIISGFALKWPTFEIKNVMYTGQAYTLYNTCAIDSALFSLYFIYVTDEIISSELKEAADSSPYATLTKTFNIVEKEGWDAARIYWLLKCNILKTAGRLTRDLFGSVDELAFSFLKSRQRHSNEIICLRSDCPKKERKCTSTELDIFSTDENIDKFEIETEGVCPIMVKPREEISEAEALQKKYRDGCVPFFNCETNKYEYERGWICNSTNIHTSATFDYGHPPIIIVNIKLFSKRIDEGYEPNPVRLRDLKDTIRICSIKYKLRAVINHRDAHFTATLIGPDKELCIYDDRQGVRPTRTSPDRVEIAVYTQIYEY</sequence>
<evidence type="ECO:0000313" key="3">
    <source>
        <dbReference type="Proteomes" id="UP000663834"/>
    </source>
</evidence>
<reference evidence="2" key="1">
    <citation type="submission" date="2021-02" db="EMBL/GenBank/DDBJ databases">
        <authorList>
            <person name="Nowell W R."/>
        </authorList>
    </citation>
    <scope>NUCLEOTIDE SEQUENCE</scope>
</reference>
<dbReference type="Proteomes" id="UP000663834">
    <property type="component" value="Unassembled WGS sequence"/>
</dbReference>
<dbReference type="OrthoDB" id="413122at2759"/>
<feature type="non-terminal residue" evidence="2">
    <location>
        <position position="1"/>
    </location>
</feature>
<feature type="compositionally biased region" description="Basic and acidic residues" evidence="1">
    <location>
        <begin position="772"/>
        <end position="788"/>
    </location>
</feature>
<gene>
    <name evidence="2" type="ORF">KQP761_LOCUS4825</name>
</gene>